<gene>
    <name evidence="1" type="ORF">K1T71_010143</name>
</gene>
<evidence type="ECO:0000313" key="1">
    <source>
        <dbReference type="EMBL" id="KAJ0173997.1"/>
    </source>
</evidence>
<proteinExistence type="predicted"/>
<reference evidence="1 2" key="1">
    <citation type="journal article" date="2021" name="Front. Genet.">
        <title>Chromosome-Level Genome Assembly Reveals Significant Gene Expansion in the Toll and IMD Signaling Pathways of Dendrolimus kikuchii.</title>
        <authorList>
            <person name="Zhou J."/>
            <person name="Wu P."/>
            <person name="Xiong Z."/>
            <person name="Liu N."/>
            <person name="Zhao N."/>
            <person name="Ji M."/>
            <person name="Qiu Y."/>
            <person name="Yang B."/>
        </authorList>
    </citation>
    <scope>NUCLEOTIDE SEQUENCE [LARGE SCALE GENOMIC DNA]</scope>
    <source>
        <strain evidence="1">Ann1</strain>
    </source>
</reference>
<protein>
    <submittedName>
        <fullName evidence="1">Uncharacterized protein</fullName>
    </submittedName>
</protein>
<comment type="caution">
    <text evidence="1">The sequence shown here is derived from an EMBL/GenBank/DDBJ whole genome shotgun (WGS) entry which is preliminary data.</text>
</comment>
<keyword evidence="2" id="KW-1185">Reference proteome</keyword>
<dbReference type="EMBL" id="CM034404">
    <property type="protein sequence ID" value="KAJ0173997.1"/>
    <property type="molecule type" value="Genomic_DNA"/>
</dbReference>
<accession>A0ACC1CRX4</accession>
<organism evidence="1 2">
    <name type="scientific">Dendrolimus kikuchii</name>
    <dbReference type="NCBI Taxonomy" id="765133"/>
    <lineage>
        <taxon>Eukaryota</taxon>
        <taxon>Metazoa</taxon>
        <taxon>Ecdysozoa</taxon>
        <taxon>Arthropoda</taxon>
        <taxon>Hexapoda</taxon>
        <taxon>Insecta</taxon>
        <taxon>Pterygota</taxon>
        <taxon>Neoptera</taxon>
        <taxon>Endopterygota</taxon>
        <taxon>Lepidoptera</taxon>
        <taxon>Glossata</taxon>
        <taxon>Ditrysia</taxon>
        <taxon>Bombycoidea</taxon>
        <taxon>Lasiocampidae</taxon>
        <taxon>Dendrolimus</taxon>
    </lineage>
</organism>
<sequence>METTLKHATKDSDNSSDEGSSVKNKQRIRVKKRKRVLSDSSSTGEDILPDNMLMLENKVHASAVKNNLDDISVRKILKKVVTNDRVLALVKLREEKEGTTNNKDDPTVRPKLTRAKVRELMKASPKSAWNLENLELTPIKHIPVKTRPEVKALIAQELPEDEDDEEYKPTPDDVPSDDDHVLESCSDVDSQPRTPATPKSQRGTSPKVVTDGPFKVPQAITASAKRKLELEEDATIALRTRSKLSLSSTSIEHIESTFVPPDDIPNPVVDEVWSQFLEGCLNPASTSKNEDDDETDPEYNVAADPDANEEDEEALGNSIIKISKKELNDLVTELFHIMPDATVSEDLAENLANTVLTDNTQSDMSHWEGKQEPLSDDEERMNMSNRIMFEKSPYTRLSIGKTEPDDLEEQSEIIPSINEQPQLLIEIKREEDKSKTETDAVKKKRGDKNESSDVAGTHKVMNKKLKITIVEREETTPILNGADQAPLSLRVLTTPQQTSHNLEIQLQPGQAMTPDQILILQQQLRQHIQLATSNFLQLYVHPQYWSYAPAYKKYLDTFTDLLKHNPKTVVNVCNLKPAMELMTTWQDTVSEDTPENTKLVQFIQKEIEKNRRNAAQNHLYAGDFPEMFKEVVVNSPVFLYPHLLPPIPYRADNPMRRNTYLQSEDSLIALGLDQFCDYVEANPEIFKTRFGHRRHRMMLSQTVVLVAKHMLPWMSVRCLHSHISHVRKTAPKSNPLYKFIKNREIVPVKHNLLPFNPALTLYEQPEAEMPRVWLKHLSKYTKRFNKYLKKNNRVVKEPEGIPVATNHTNSLRKEPLPDFTKEIKRSKNSLESIDDDDNLPPRVDIHIVRHEINNTAPIIYKPIELNTSVAVTPLNLMETSQTNLVTCVTAPITTPAEINMQKEAPTVESFRNITNVLNSDHCTCCLVLRRICKRQTSILEYFKRDKRKKCFCSDIEHPKMTNRLKLLIGNYKHNQDLTDLDEQLTVLHKLKKKHDSIVPEVSDLEELAFVLSFQARVINRTTTNKNVYIKMRVNRLFSSYTAQKDVVQLAAEFGDICGTDLVDVYMDFIGFLTAEQADSMGMFKYHFTTYCVGKLIARVKEEVKCEDHLKNILAKIRQVYSDTKSTACEICTRLLETVKVYPRLAEYVFKLFPHRKEKRKKPNNGENATDVQAQPPVEENFDKNVADTKEMEESSNITPLIVDYKTENSSRSPEPVVQTAPEGESLEKTQTEAKPTEESLVSRTLDYEADDSFSDEECPNNVKLIVSTGTQEKHLTINPLTISNNDKNENAGNTDSEEIDQKPETQDYDTEYSMVIVCEEEDVKHEPAEWKRDEDKLILEVLNQFLAPKERKDKTILEVISENNIFELLSETLLHKSKEDVKDRVLYLLNILINEGLDCK</sequence>
<name>A0ACC1CRX4_9NEOP</name>
<dbReference type="Proteomes" id="UP000824533">
    <property type="component" value="Linkage Group LG18"/>
</dbReference>
<evidence type="ECO:0000313" key="2">
    <source>
        <dbReference type="Proteomes" id="UP000824533"/>
    </source>
</evidence>